<keyword evidence="9" id="KW-1185">Reference proteome</keyword>
<evidence type="ECO:0000256" key="3">
    <source>
        <dbReference type="ARBA" id="ARBA00022597"/>
    </source>
</evidence>
<dbReference type="SUPFAM" id="SSF51261">
    <property type="entry name" value="Duplicated hybrid motif"/>
    <property type="match status" value="1"/>
</dbReference>
<dbReference type="Pfam" id="PF00358">
    <property type="entry name" value="PTS_EIIA_1"/>
    <property type="match status" value="1"/>
</dbReference>
<keyword evidence="3 8" id="KW-0762">Sugar transport</keyword>
<dbReference type="Proteomes" id="UP000607645">
    <property type="component" value="Unassembled WGS sequence"/>
</dbReference>
<keyword evidence="6" id="KW-0418">Kinase</keyword>
<dbReference type="FunFam" id="2.70.70.10:FF:000001">
    <property type="entry name" value="PTS system glucose-specific IIA component"/>
    <property type="match status" value="1"/>
</dbReference>
<keyword evidence="5" id="KW-0598">Phosphotransferase system</keyword>
<protein>
    <submittedName>
        <fullName evidence="8">PTS glucose transporter subunit IIA</fullName>
    </submittedName>
</protein>
<keyword evidence="4" id="KW-0808">Transferase</keyword>
<evidence type="ECO:0000256" key="6">
    <source>
        <dbReference type="ARBA" id="ARBA00022777"/>
    </source>
</evidence>
<keyword evidence="2" id="KW-0813">Transport</keyword>
<evidence type="ECO:0000313" key="9">
    <source>
        <dbReference type="Proteomes" id="UP000607645"/>
    </source>
</evidence>
<evidence type="ECO:0000256" key="5">
    <source>
        <dbReference type="ARBA" id="ARBA00022683"/>
    </source>
</evidence>
<dbReference type="PANTHER" id="PTHR45008">
    <property type="entry name" value="PTS SYSTEM GLUCOSE-SPECIFIC EIIA COMPONENT"/>
    <property type="match status" value="1"/>
</dbReference>
<sequence>MSEKTSLFSRLLGRENAPDPDGSEIVASPLDGESADITAVADKTFADKILGDGMAVIPTGDKLYAPVDGTVENLLDSRHALCILSAGGAELLIHVGRDTVTLNGRHFTAHVREGEQVRRGQLLLEFDREALLEEGFDLATPVVVSNSARFVMEKSAPGAVSPGGVLFRLLPKDE</sequence>
<feature type="domain" description="PTS EIIA type-1" evidence="7">
    <location>
        <begin position="42"/>
        <end position="146"/>
    </location>
</feature>
<evidence type="ECO:0000256" key="4">
    <source>
        <dbReference type="ARBA" id="ARBA00022679"/>
    </source>
</evidence>
<evidence type="ECO:0000256" key="1">
    <source>
        <dbReference type="ARBA" id="ARBA00004496"/>
    </source>
</evidence>
<evidence type="ECO:0000259" key="7">
    <source>
        <dbReference type="PROSITE" id="PS51093"/>
    </source>
</evidence>
<dbReference type="EMBL" id="JACOPQ010000008">
    <property type="protein sequence ID" value="MBC5737624.1"/>
    <property type="molecule type" value="Genomic_DNA"/>
</dbReference>
<dbReference type="NCBIfam" id="TIGR00830">
    <property type="entry name" value="PTBA"/>
    <property type="match status" value="1"/>
</dbReference>
<gene>
    <name evidence="8" type="ORF">H8S62_11475</name>
</gene>
<evidence type="ECO:0000256" key="2">
    <source>
        <dbReference type="ARBA" id="ARBA00022448"/>
    </source>
</evidence>
<dbReference type="GO" id="GO:0005737">
    <property type="term" value="C:cytoplasm"/>
    <property type="evidence" value="ECO:0007669"/>
    <property type="project" value="UniProtKB-SubCell"/>
</dbReference>
<dbReference type="InterPro" id="IPR050890">
    <property type="entry name" value="PTS_EIIA_component"/>
</dbReference>
<dbReference type="InterPro" id="IPR011055">
    <property type="entry name" value="Dup_hybrid_motif"/>
</dbReference>
<evidence type="ECO:0000313" key="8">
    <source>
        <dbReference type="EMBL" id="MBC5737624.1"/>
    </source>
</evidence>
<reference evidence="8" key="1">
    <citation type="submission" date="2020-08" db="EMBL/GenBank/DDBJ databases">
        <title>Genome public.</title>
        <authorList>
            <person name="Liu C."/>
            <person name="Sun Q."/>
        </authorList>
    </citation>
    <scope>NUCLEOTIDE SEQUENCE</scope>
    <source>
        <strain evidence="8">NSJ-52</strain>
    </source>
</reference>
<proteinExistence type="predicted"/>
<dbReference type="AlphaFoldDB" id="A0A8J6JMI8"/>
<dbReference type="GO" id="GO:0016301">
    <property type="term" value="F:kinase activity"/>
    <property type="evidence" value="ECO:0007669"/>
    <property type="project" value="UniProtKB-KW"/>
</dbReference>
<accession>A0A8J6JMI8</accession>
<organism evidence="8 9">
    <name type="scientific">Lawsonibacter faecis</name>
    <dbReference type="NCBI Taxonomy" id="2763052"/>
    <lineage>
        <taxon>Bacteria</taxon>
        <taxon>Bacillati</taxon>
        <taxon>Bacillota</taxon>
        <taxon>Clostridia</taxon>
        <taxon>Eubacteriales</taxon>
        <taxon>Oscillospiraceae</taxon>
        <taxon>Lawsonibacter</taxon>
    </lineage>
</organism>
<dbReference type="PANTHER" id="PTHR45008:SF1">
    <property type="entry name" value="PTS SYSTEM GLUCOSE-SPECIFIC EIIA COMPONENT"/>
    <property type="match status" value="1"/>
</dbReference>
<comment type="subcellular location">
    <subcellularLocation>
        <location evidence="1">Cytoplasm</location>
    </subcellularLocation>
</comment>
<comment type="caution">
    <text evidence="8">The sequence shown here is derived from an EMBL/GenBank/DDBJ whole genome shotgun (WGS) entry which is preliminary data.</text>
</comment>
<dbReference type="InterPro" id="IPR001127">
    <property type="entry name" value="PTS_EIIA_1_perm"/>
</dbReference>
<name>A0A8J6JMI8_9FIRM</name>
<dbReference type="RefSeq" id="WP_186919434.1">
    <property type="nucleotide sequence ID" value="NZ_JACOPQ010000008.1"/>
</dbReference>
<dbReference type="PROSITE" id="PS51093">
    <property type="entry name" value="PTS_EIIA_TYPE_1"/>
    <property type="match status" value="1"/>
</dbReference>
<dbReference type="Gene3D" id="2.70.70.10">
    <property type="entry name" value="Glucose Permease (Domain IIA)"/>
    <property type="match status" value="1"/>
</dbReference>
<dbReference type="GO" id="GO:0009401">
    <property type="term" value="P:phosphoenolpyruvate-dependent sugar phosphotransferase system"/>
    <property type="evidence" value="ECO:0007669"/>
    <property type="project" value="UniProtKB-KW"/>
</dbReference>